<comment type="caution">
    <text evidence="1">The sequence shown here is derived from an EMBL/GenBank/DDBJ whole genome shotgun (WGS) entry which is preliminary data.</text>
</comment>
<dbReference type="AlphaFoldDB" id="A0A1Z5HUS9"/>
<dbReference type="Proteomes" id="UP000197032">
    <property type="component" value="Unassembled WGS sequence"/>
</dbReference>
<reference evidence="2" key="1">
    <citation type="journal article" date="2017" name="Appl. Environ. Microbiol.">
        <title>Genomic analysis of Calderihabitans maritimus KKC1, a thermophilic hydrogenogenic carboxydotrophic bacterium isolated from marine sediment.</title>
        <authorList>
            <person name="Omae K."/>
            <person name="Yoneda Y."/>
            <person name="Fukuyama Y."/>
            <person name="Yoshida T."/>
            <person name="Sako Y."/>
        </authorList>
    </citation>
    <scope>NUCLEOTIDE SEQUENCE [LARGE SCALE GENOMIC DNA]</scope>
    <source>
        <strain evidence="2">KKC1</strain>
    </source>
</reference>
<organism evidence="1 2">
    <name type="scientific">Calderihabitans maritimus</name>
    <dbReference type="NCBI Taxonomy" id="1246530"/>
    <lineage>
        <taxon>Bacteria</taxon>
        <taxon>Bacillati</taxon>
        <taxon>Bacillota</taxon>
        <taxon>Clostridia</taxon>
        <taxon>Neomoorellales</taxon>
        <taxon>Calderihabitantaceae</taxon>
        <taxon>Calderihabitans</taxon>
    </lineage>
</organism>
<keyword evidence="2" id="KW-1185">Reference proteome</keyword>
<name>A0A1Z5HUS9_9FIRM</name>
<proteinExistence type="predicted"/>
<accession>A0A1Z5HUS9</accession>
<evidence type="ECO:0000313" key="2">
    <source>
        <dbReference type="Proteomes" id="UP000197032"/>
    </source>
</evidence>
<evidence type="ECO:0000313" key="1">
    <source>
        <dbReference type="EMBL" id="GAW93091.1"/>
    </source>
</evidence>
<sequence length="63" mass="7252">MIEIQDAGDRIVLRRAPRNPVKEAMGMLKGNNSLTGELLRAKKEERKLEERQATLSLRMDNFL</sequence>
<dbReference type="EMBL" id="BDGJ01000115">
    <property type="protein sequence ID" value="GAW93091.1"/>
    <property type="molecule type" value="Genomic_DNA"/>
</dbReference>
<protein>
    <submittedName>
        <fullName evidence="1">Uncharacterized protein</fullName>
    </submittedName>
</protein>
<gene>
    <name evidence="1" type="ORF">KKC1_22320</name>
</gene>